<keyword evidence="3" id="KW-1185">Reference proteome</keyword>
<reference evidence="2" key="2">
    <citation type="submission" date="2023-05" db="EMBL/GenBank/DDBJ databases">
        <authorList>
            <consortium name="Lawrence Berkeley National Laboratory"/>
            <person name="Steindorff A."/>
            <person name="Hensen N."/>
            <person name="Bonometti L."/>
            <person name="Westerberg I."/>
            <person name="Brannstrom I.O."/>
            <person name="Guillou S."/>
            <person name="Cros-Aarteil S."/>
            <person name="Calhoun S."/>
            <person name="Haridas S."/>
            <person name="Kuo A."/>
            <person name="Mondo S."/>
            <person name="Pangilinan J."/>
            <person name="Riley R."/>
            <person name="Labutti K."/>
            <person name="Andreopoulos B."/>
            <person name="Lipzen A."/>
            <person name="Chen C."/>
            <person name="Yanf M."/>
            <person name="Daum C."/>
            <person name="Ng V."/>
            <person name="Clum A."/>
            <person name="Ohm R."/>
            <person name="Martin F."/>
            <person name="Silar P."/>
            <person name="Natvig D."/>
            <person name="Lalanne C."/>
            <person name="Gautier V."/>
            <person name="Ament-Velasquez S.L."/>
            <person name="Kruys A."/>
            <person name="Hutchinson M.I."/>
            <person name="Powell A.J."/>
            <person name="Barry K."/>
            <person name="Miller A.N."/>
            <person name="Grigoriev I.V."/>
            <person name="Debuchy R."/>
            <person name="Gladieux P."/>
            <person name="Thoren M.H."/>
            <person name="Johannesson H."/>
        </authorList>
    </citation>
    <scope>NUCLEOTIDE SEQUENCE</scope>
    <source>
        <strain evidence="2">CBS 757.83</strain>
    </source>
</reference>
<reference evidence="2" key="1">
    <citation type="journal article" date="2023" name="Mol. Phylogenet. Evol.">
        <title>Genome-scale phylogeny and comparative genomics of the fungal order Sordariales.</title>
        <authorList>
            <person name="Hensen N."/>
            <person name="Bonometti L."/>
            <person name="Westerberg I."/>
            <person name="Brannstrom I.O."/>
            <person name="Guillou S."/>
            <person name="Cros-Aarteil S."/>
            <person name="Calhoun S."/>
            <person name="Haridas S."/>
            <person name="Kuo A."/>
            <person name="Mondo S."/>
            <person name="Pangilinan J."/>
            <person name="Riley R."/>
            <person name="LaButti K."/>
            <person name="Andreopoulos B."/>
            <person name="Lipzen A."/>
            <person name="Chen C."/>
            <person name="Yan M."/>
            <person name="Daum C."/>
            <person name="Ng V."/>
            <person name="Clum A."/>
            <person name="Steindorff A."/>
            <person name="Ohm R.A."/>
            <person name="Martin F."/>
            <person name="Silar P."/>
            <person name="Natvig D.O."/>
            <person name="Lalanne C."/>
            <person name="Gautier V."/>
            <person name="Ament-Velasquez S.L."/>
            <person name="Kruys A."/>
            <person name="Hutchinson M.I."/>
            <person name="Powell A.J."/>
            <person name="Barry K."/>
            <person name="Miller A.N."/>
            <person name="Grigoriev I.V."/>
            <person name="Debuchy R."/>
            <person name="Gladieux P."/>
            <person name="Hiltunen Thoren M."/>
            <person name="Johannesson H."/>
        </authorList>
    </citation>
    <scope>NUCLEOTIDE SEQUENCE</scope>
    <source>
        <strain evidence="2">CBS 757.83</strain>
    </source>
</reference>
<dbReference type="Proteomes" id="UP001305647">
    <property type="component" value="Unassembled WGS sequence"/>
</dbReference>
<name>A0AAN6PT56_9PEZI</name>
<dbReference type="EMBL" id="MU863679">
    <property type="protein sequence ID" value="KAK4097293.1"/>
    <property type="molecule type" value="Genomic_DNA"/>
</dbReference>
<evidence type="ECO:0000313" key="2">
    <source>
        <dbReference type="EMBL" id="KAK4097293.1"/>
    </source>
</evidence>
<protein>
    <submittedName>
        <fullName evidence="2">Uncharacterized protein</fullName>
    </submittedName>
</protein>
<dbReference type="AlphaFoldDB" id="A0AAN6PT56"/>
<organism evidence="2 3">
    <name type="scientific">Parathielavia hyrcaniae</name>
    <dbReference type="NCBI Taxonomy" id="113614"/>
    <lineage>
        <taxon>Eukaryota</taxon>
        <taxon>Fungi</taxon>
        <taxon>Dikarya</taxon>
        <taxon>Ascomycota</taxon>
        <taxon>Pezizomycotina</taxon>
        <taxon>Sordariomycetes</taxon>
        <taxon>Sordariomycetidae</taxon>
        <taxon>Sordariales</taxon>
        <taxon>Chaetomiaceae</taxon>
        <taxon>Parathielavia</taxon>
    </lineage>
</organism>
<proteinExistence type="predicted"/>
<evidence type="ECO:0000256" key="1">
    <source>
        <dbReference type="SAM" id="MobiDB-lite"/>
    </source>
</evidence>
<evidence type="ECO:0000313" key="3">
    <source>
        <dbReference type="Proteomes" id="UP001305647"/>
    </source>
</evidence>
<sequence length="60" mass="6494">MCSGASGNSFIRGIRGLGAGRESPRPTPGPARYSPDRRGFASDVLPLSRRKPLTRICRTH</sequence>
<comment type="caution">
    <text evidence="2">The sequence shown here is derived from an EMBL/GenBank/DDBJ whole genome shotgun (WGS) entry which is preliminary data.</text>
</comment>
<accession>A0AAN6PT56</accession>
<feature type="region of interest" description="Disordered" evidence="1">
    <location>
        <begin position="1"/>
        <end position="45"/>
    </location>
</feature>
<gene>
    <name evidence="2" type="ORF">N658DRAFT_500604</name>
</gene>